<proteinExistence type="inferred from homology"/>
<dbReference type="FunFam" id="3.40.50.720:FF:000395">
    <property type="entry name" value="ubiquitin-like modifier-activating enzyme ATG7"/>
    <property type="match status" value="1"/>
</dbReference>
<reference evidence="13" key="1">
    <citation type="submission" date="2025-08" db="UniProtKB">
        <authorList>
            <consortium name="RefSeq"/>
        </authorList>
    </citation>
    <scope>IDENTIFICATION</scope>
</reference>
<comment type="similarity">
    <text evidence="1 10">Belongs to the ATG7 family.</text>
</comment>
<keyword evidence="5 10" id="KW-0963">Cytoplasm</keyword>
<dbReference type="AlphaFoldDB" id="A0AAJ6ZCN9"/>
<keyword evidence="7 10" id="KW-0653">Protein transport</keyword>
<feature type="active site" description="Glycyl thioester intermediate" evidence="9">
    <location>
        <position position="552"/>
    </location>
</feature>
<dbReference type="GO" id="GO:0015031">
    <property type="term" value="P:protein transport"/>
    <property type="evidence" value="ECO:0007669"/>
    <property type="project" value="UniProtKB-UniRule"/>
</dbReference>
<gene>
    <name evidence="13" type="primary">LOC106119404</name>
</gene>
<comment type="function">
    <text evidence="10">E1-like activating enzyme involved in the 2 ubiquitin-like systems required for autophagy.</text>
</comment>
<name>A0AAJ6ZCN9_PAPXU</name>
<dbReference type="GO" id="GO:0032446">
    <property type="term" value="P:protein modification by small protein conjugation"/>
    <property type="evidence" value="ECO:0007669"/>
    <property type="project" value="TreeGrafter"/>
</dbReference>
<dbReference type="InterPro" id="IPR042522">
    <property type="entry name" value="Atg7_N_1"/>
</dbReference>
<dbReference type="GO" id="GO:0000045">
    <property type="term" value="P:autophagosome assembly"/>
    <property type="evidence" value="ECO:0007669"/>
    <property type="project" value="TreeGrafter"/>
</dbReference>
<dbReference type="Gene3D" id="3.40.50.720">
    <property type="entry name" value="NAD(P)-binding Rossmann-like Domain"/>
    <property type="match status" value="1"/>
</dbReference>
<evidence type="ECO:0000256" key="6">
    <source>
        <dbReference type="ARBA" id="ARBA00022786"/>
    </source>
</evidence>
<dbReference type="Proteomes" id="UP000694872">
    <property type="component" value="Unplaced"/>
</dbReference>
<evidence type="ECO:0000259" key="11">
    <source>
        <dbReference type="Pfam" id="PF00899"/>
    </source>
</evidence>
<dbReference type="InterPro" id="IPR000594">
    <property type="entry name" value="ThiF_NAD_FAD-bd"/>
</dbReference>
<dbReference type="InterPro" id="IPR035985">
    <property type="entry name" value="Ubiquitin-activating_enz"/>
</dbReference>
<accession>A0AAJ6ZCN9</accession>
<dbReference type="GO" id="GO:0000422">
    <property type="term" value="P:autophagy of mitochondrion"/>
    <property type="evidence" value="ECO:0007669"/>
    <property type="project" value="TreeGrafter"/>
</dbReference>
<dbReference type="GO" id="GO:0000407">
    <property type="term" value="C:phagophore assembly site"/>
    <property type="evidence" value="ECO:0007669"/>
    <property type="project" value="UniProtKB-SubCell"/>
</dbReference>
<sequence length="691" mass="77371">MMSTNKELKVVQYVPFKSFVHPSFWHSFTDIKLNIDKLEEAKKEIYGRYTYREDVGTVFEVDGTSFNKLPETEQHYINVKGTLINVNKLEDFKQSDKSILLNNSGEEVWLNVKSKDWITEPSCLINFFIYSYSDLKKYRYYYWFGFPCRNQPTVYMNDEPVSITTIFNEQQLEQLNKGFNSLDLTQRHYFIITKNNDSITVDCLSKILDPKKQVQSIKDIDLSMIYFVFTDPSGTTSPGWPMRLFIAALLDHCPDLYNTDINIIGLRCSANGSLQKSQVYNIKIPQISETSKESAGWVGWERNEKGAFGPKLAVMSSSMDPIKLAESSSDLNMRLMKWRLVPELDLDVMKRTKCLLLGAGTLGCHVARNLLAWGFRNITFVDNAKVSYSNPTRQVLYTHQDCLNGGQKKAEAAANSLKAILPTVNSKSIFAHIPMPGYPVGEDLMEEMYNNVKLITDAIVEHDVVFLLLDSREARWLPTVIAALHGKIVINAALGFDSYLVMRHGVGLNVAGAGGEGLRAATVPGGRLGCYFCNDVTAPGNTFAERTLDQQCTVTRPGVAAIAGALAVEMLAALLQHPLGVEAPAVYNPDNKEIDSVDDGILGSVPHSIRGFLHSYQTVLPTCAKFTQCIACSDVVLNAYKDKGTEFLLKVFESGKYLERITGLEELHISAEMNDMLAFSDDENQENIDNE</sequence>
<evidence type="ECO:0000256" key="2">
    <source>
        <dbReference type="ARBA" id="ARBA00011738"/>
    </source>
</evidence>
<dbReference type="NCBIfam" id="TIGR01381">
    <property type="entry name" value="E1_like_apg7"/>
    <property type="match status" value="1"/>
</dbReference>
<keyword evidence="8 10" id="KW-0072">Autophagy</keyword>
<evidence type="ECO:0000256" key="7">
    <source>
        <dbReference type="ARBA" id="ARBA00022927"/>
    </source>
</evidence>
<dbReference type="SUPFAM" id="SSF69572">
    <property type="entry name" value="Activating enzymes of the ubiquitin-like proteins"/>
    <property type="match status" value="1"/>
</dbReference>
<organism evidence="13">
    <name type="scientific">Papilio xuthus</name>
    <name type="common">Asian swallowtail butterfly</name>
    <dbReference type="NCBI Taxonomy" id="66420"/>
    <lineage>
        <taxon>Eukaryota</taxon>
        <taxon>Metazoa</taxon>
        <taxon>Ecdysozoa</taxon>
        <taxon>Arthropoda</taxon>
        <taxon>Hexapoda</taxon>
        <taxon>Insecta</taxon>
        <taxon>Pterygota</taxon>
        <taxon>Neoptera</taxon>
        <taxon>Endopterygota</taxon>
        <taxon>Lepidoptera</taxon>
        <taxon>Glossata</taxon>
        <taxon>Ditrysia</taxon>
        <taxon>Papilionoidea</taxon>
        <taxon>Papilionidae</taxon>
        <taxon>Papilioninae</taxon>
        <taxon>Papilio</taxon>
    </lineage>
</organism>
<dbReference type="GO" id="GO:0019778">
    <property type="term" value="F:Atg12 activating enzyme activity"/>
    <property type="evidence" value="ECO:0007669"/>
    <property type="project" value="TreeGrafter"/>
</dbReference>
<dbReference type="Pfam" id="PF00899">
    <property type="entry name" value="ThiF"/>
    <property type="match status" value="1"/>
</dbReference>
<evidence type="ECO:0000256" key="10">
    <source>
        <dbReference type="RuleBase" id="RU366022"/>
    </source>
</evidence>
<dbReference type="GO" id="GO:0019779">
    <property type="term" value="F:Atg8 activating enzyme activity"/>
    <property type="evidence" value="ECO:0007669"/>
    <property type="project" value="TreeGrafter"/>
</dbReference>
<dbReference type="Pfam" id="PF16420">
    <property type="entry name" value="ATG7_N"/>
    <property type="match status" value="1"/>
</dbReference>
<dbReference type="GO" id="GO:0034727">
    <property type="term" value="P:piecemeal microautophagy of the nucleus"/>
    <property type="evidence" value="ECO:0007669"/>
    <property type="project" value="TreeGrafter"/>
</dbReference>
<dbReference type="PANTHER" id="PTHR10953">
    <property type="entry name" value="UBIQUITIN-ACTIVATING ENZYME E1"/>
    <property type="match status" value="1"/>
</dbReference>
<keyword evidence="4 10" id="KW-0813">Transport</keyword>
<evidence type="ECO:0000256" key="3">
    <source>
        <dbReference type="ARBA" id="ARBA00017647"/>
    </source>
</evidence>
<dbReference type="RefSeq" id="XP_013169808.1">
    <property type="nucleotide sequence ID" value="XM_013314354.1"/>
</dbReference>
<keyword evidence="6 10" id="KW-0833">Ubl conjugation pathway</keyword>
<dbReference type="Gene3D" id="3.40.140.70">
    <property type="entry name" value="Ubiquitin-like modifier-activating enzyme ATG7 N-terminal domain"/>
    <property type="match status" value="1"/>
</dbReference>
<evidence type="ECO:0000313" key="13">
    <source>
        <dbReference type="RefSeq" id="XP_013169808.1"/>
    </source>
</evidence>
<dbReference type="InterPro" id="IPR042523">
    <property type="entry name" value="Atg7_N_2"/>
</dbReference>
<dbReference type="KEGG" id="pxu:106119404"/>
<evidence type="ECO:0000259" key="12">
    <source>
        <dbReference type="Pfam" id="PF16420"/>
    </source>
</evidence>
<feature type="domain" description="Ubiquitin-like modifier-activating enzyme Atg7 N-terminal" evidence="12">
    <location>
        <begin position="11"/>
        <end position="319"/>
    </location>
</feature>
<evidence type="ECO:0000256" key="9">
    <source>
        <dbReference type="PIRSR" id="PIRSR606285-1"/>
    </source>
</evidence>
<dbReference type="GO" id="GO:0006995">
    <property type="term" value="P:cellular response to nitrogen starvation"/>
    <property type="evidence" value="ECO:0007669"/>
    <property type="project" value="TreeGrafter"/>
</dbReference>
<dbReference type="CTD" id="10533"/>
<feature type="domain" description="THIF-type NAD/FAD binding fold" evidence="11">
    <location>
        <begin position="334"/>
        <end position="590"/>
    </location>
</feature>
<dbReference type="GeneID" id="106119404"/>
<evidence type="ECO:0000256" key="5">
    <source>
        <dbReference type="ARBA" id="ARBA00022490"/>
    </source>
</evidence>
<evidence type="ECO:0000256" key="1">
    <source>
        <dbReference type="ARBA" id="ARBA00010931"/>
    </source>
</evidence>
<dbReference type="Gene3D" id="3.40.140.100">
    <property type="entry name" value="Ubiquitin-like modifier-activating enzyme ATG7 C-terminal domain"/>
    <property type="match status" value="1"/>
</dbReference>
<comment type="subcellular location">
    <subcellularLocation>
        <location evidence="10">Cytoplasm</location>
    </subcellularLocation>
    <subcellularLocation>
        <location evidence="10">Preautophagosomal structure</location>
    </subcellularLocation>
</comment>
<dbReference type="InterPro" id="IPR032197">
    <property type="entry name" value="Atg7_N"/>
</dbReference>
<dbReference type="InterPro" id="IPR045886">
    <property type="entry name" value="ThiF/MoeB/HesA"/>
</dbReference>
<dbReference type="PANTHER" id="PTHR10953:SF3">
    <property type="entry name" value="UBIQUITIN-LIKE MODIFIER-ACTIVATING ENZYME ATG7"/>
    <property type="match status" value="1"/>
</dbReference>
<evidence type="ECO:0000256" key="4">
    <source>
        <dbReference type="ARBA" id="ARBA00022448"/>
    </source>
</evidence>
<comment type="subunit">
    <text evidence="2 10">Homodimer.</text>
</comment>
<protein>
    <recommendedName>
        <fullName evidence="3 10">Ubiquitin-like modifier-activating enzyme ATG7</fullName>
    </recommendedName>
    <alternativeName>
        <fullName evidence="10">Autophagy-related protein 7</fullName>
    </alternativeName>
</protein>
<evidence type="ECO:0000256" key="8">
    <source>
        <dbReference type="ARBA" id="ARBA00023006"/>
    </source>
</evidence>
<dbReference type="InterPro" id="IPR006285">
    <property type="entry name" value="Atg7"/>
</dbReference>